<evidence type="ECO:0000259" key="3">
    <source>
        <dbReference type="Pfam" id="PF14392"/>
    </source>
</evidence>
<sequence>MARSFSKEDKGKDLANGYHQAQRKPTIKAQAPDNSALLQKYSLTLIGWVTNQTTQKVWSLIPFFTEHWKSDTRPVGADLGNGMFQFQFEKEEDLLALLEKRPYHYSRWMVIVQRRESTVSKDFPSLIPFWIKVQGIPIHLWSEETVTDLGENIGLFDKMEITQTSVRMRVHVNGLLPLIKSSVIEYSSGDEVTATFVYEKLERHCSKCFRLDHEVRYCLVAKHQDREAKALELKNRSLTEERDPQDQLEKRRSNSDVYHFSATNPNGEEYRRVRSCDPRGLRYDARRTLEERCRYHSSYETSSRGYTRESFKERQRSYDSRSSHLREPSHQNREVSSRSPSNVPDNREKKYYSPTQRGRSLTRREKQTGLRENSNSSEGSKRNTERQPHIPTETLNEARDEVT</sequence>
<dbReference type="Proteomes" id="UP000264353">
    <property type="component" value="Chromosome A2"/>
</dbReference>
<organism evidence="4 5">
    <name type="scientific">Brassica campestris</name>
    <name type="common">Field mustard</name>
    <dbReference type="NCBI Taxonomy" id="3711"/>
    <lineage>
        <taxon>Eukaryota</taxon>
        <taxon>Viridiplantae</taxon>
        <taxon>Streptophyta</taxon>
        <taxon>Embryophyta</taxon>
        <taxon>Tracheophyta</taxon>
        <taxon>Spermatophyta</taxon>
        <taxon>Magnoliopsida</taxon>
        <taxon>eudicotyledons</taxon>
        <taxon>Gunneridae</taxon>
        <taxon>Pentapetalae</taxon>
        <taxon>rosids</taxon>
        <taxon>malvids</taxon>
        <taxon>Brassicales</taxon>
        <taxon>Brassicaceae</taxon>
        <taxon>Brassiceae</taxon>
        <taxon>Brassica</taxon>
    </lineage>
</organism>
<name>A0A398AB95_BRACM</name>
<accession>A0A398AB95</accession>
<dbReference type="AlphaFoldDB" id="A0A398AB95"/>
<reference evidence="4 5" key="1">
    <citation type="submission" date="2018-06" db="EMBL/GenBank/DDBJ databases">
        <title>WGS assembly of Brassica rapa FPsc.</title>
        <authorList>
            <person name="Bowman J."/>
            <person name="Kohchi T."/>
            <person name="Yamato K."/>
            <person name="Jenkins J."/>
            <person name="Shu S."/>
            <person name="Ishizaki K."/>
            <person name="Yamaoka S."/>
            <person name="Nishihama R."/>
            <person name="Nakamura Y."/>
            <person name="Berger F."/>
            <person name="Adam C."/>
            <person name="Aki S."/>
            <person name="Althoff F."/>
            <person name="Araki T."/>
            <person name="Arteaga-Vazquez M."/>
            <person name="Balasubrmanian S."/>
            <person name="Bauer D."/>
            <person name="Boehm C."/>
            <person name="Briginshaw L."/>
            <person name="Caballero-Perez J."/>
            <person name="Catarino B."/>
            <person name="Chen F."/>
            <person name="Chiyoda S."/>
            <person name="Chovatia M."/>
            <person name="Davies K."/>
            <person name="Delmans M."/>
            <person name="Demura T."/>
            <person name="Dierschke T."/>
            <person name="Dolan L."/>
            <person name="Dorantes-Acosta A."/>
            <person name="Eklund D."/>
            <person name="Florent S."/>
            <person name="Flores-Sandoval E."/>
            <person name="Fujiyama A."/>
            <person name="Fukuzawa H."/>
            <person name="Galik B."/>
            <person name="Grimanelli D."/>
            <person name="Grimwood J."/>
            <person name="Grossniklaus U."/>
            <person name="Hamada T."/>
            <person name="Haseloff J."/>
            <person name="Hetherington A."/>
            <person name="Higo A."/>
            <person name="Hirakawa Y."/>
            <person name="Hundley H."/>
            <person name="Ikeda Y."/>
            <person name="Inoue K."/>
            <person name="Inoue S."/>
            <person name="Ishida S."/>
            <person name="Jia Q."/>
            <person name="Kakita M."/>
            <person name="Kanazawa T."/>
            <person name="Kawai Y."/>
            <person name="Kawashima T."/>
            <person name="Kennedy M."/>
            <person name="Kinose K."/>
            <person name="Kinoshita T."/>
            <person name="Kohara Y."/>
            <person name="Koide E."/>
            <person name="Komatsu K."/>
            <person name="Kopischke S."/>
            <person name="Kubo M."/>
            <person name="Kyozuka J."/>
            <person name="Lagercrantz U."/>
            <person name="Lin S."/>
            <person name="Lindquist E."/>
            <person name="Lipzen A."/>
            <person name="Lu C."/>
            <person name="Luna E."/>
            <person name="Martienssen R."/>
            <person name="Minamino N."/>
            <person name="Mizutani M."/>
            <person name="Mizutani M."/>
            <person name="Mochizuki N."/>
            <person name="Monte I."/>
            <person name="Mosher R."/>
            <person name="Nagasaki H."/>
            <person name="Nakagami H."/>
            <person name="Naramoto S."/>
            <person name="Nishitani K."/>
            <person name="Ohtani M."/>
            <person name="Okamoto T."/>
            <person name="Okumura M."/>
            <person name="Phillips J."/>
            <person name="Pollak B."/>
            <person name="Reinders A."/>
            <person name="Roevekamp M."/>
            <person name="Sano R."/>
            <person name="Sawa S."/>
            <person name="Schmid M."/>
            <person name="Shirakawa M."/>
            <person name="Solano R."/>
            <person name="Spunde A."/>
            <person name="Suetsugu N."/>
            <person name="Sugano S."/>
            <person name="Sugiyama A."/>
            <person name="Sun R."/>
            <person name="Suzuki Y."/>
            <person name="Takenaka M."/>
            <person name="Takezawa D."/>
            <person name="Tomogane H."/>
            <person name="Tsuzuki M."/>
            <person name="Ueda T."/>
            <person name="Umeda M."/>
            <person name="Ward J."/>
            <person name="Watanabe Y."/>
            <person name="Yazaki K."/>
            <person name="Yokoyama R."/>
            <person name="Yoshitake Y."/>
            <person name="Yotsui I."/>
            <person name="Zachgo S."/>
            <person name="Schmutz J."/>
        </authorList>
    </citation>
    <scope>NUCLEOTIDE SEQUENCE [LARGE SCALE GENOMIC DNA]</scope>
    <source>
        <strain evidence="5">cv. B-3</strain>
    </source>
</reference>
<dbReference type="PANTHER" id="PTHR31286:SF163">
    <property type="entry name" value="ZINC KNUCKLE CX2CX4HX4C DOMAIN-CONTAINING PROTEIN"/>
    <property type="match status" value="1"/>
</dbReference>
<dbReference type="PANTHER" id="PTHR31286">
    <property type="entry name" value="GLYCINE-RICH CELL WALL STRUCTURAL PROTEIN 1.8-LIKE"/>
    <property type="match status" value="1"/>
</dbReference>
<feature type="region of interest" description="Disordered" evidence="1">
    <location>
        <begin position="235"/>
        <end position="272"/>
    </location>
</feature>
<dbReference type="InterPro" id="IPR025558">
    <property type="entry name" value="DUF4283"/>
</dbReference>
<evidence type="ECO:0000313" key="4">
    <source>
        <dbReference type="EMBL" id="RID75131.1"/>
    </source>
</evidence>
<feature type="compositionally biased region" description="Basic and acidic residues" evidence="1">
    <location>
        <begin position="235"/>
        <end position="254"/>
    </location>
</feature>
<feature type="compositionally biased region" description="Basic and acidic residues" evidence="1">
    <location>
        <begin position="306"/>
        <end position="336"/>
    </location>
</feature>
<dbReference type="InterPro" id="IPR040256">
    <property type="entry name" value="At4g02000-like"/>
</dbReference>
<feature type="compositionally biased region" description="Basic and acidic residues" evidence="1">
    <location>
        <begin position="379"/>
        <end position="388"/>
    </location>
</feature>
<proteinExistence type="predicted"/>
<dbReference type="EMBL" id="CM010629">
    <property type="protein sequence ID" value="RID75131.1"/>
    <property type="molecule type" value="Genomic_DNA"/>
</dbReference>
<protein>
    <recommendedName>
        <fullName evidence="6">DUF4283 domain-containing protein</fullName>
    </recommendedName>
</protein>
<evidence type="ECO:0000313" key="5">
    <source>
        <dbReference type="Proteomes" id="UP000264353"/>
    </source>
</evidence>
<dbReference type="Pfam" id="PF14392">
    <property type="entry name" value="zf-CCHC_4"/>
    <property type="match status" value="1"/>
</dbReference>
<evidence type="ECO:0000256" key="1">
    <source>
        <dbReference type="SAM" id="MobiDB-lite"/>
    </source>
</evidence>
<evidence type="ECO:0000259" key="2">
    <source>
        <dbReference type="Pfam" id="PF14111"/>
    </source>
</evidence>
<gene>
    <name evidence="4" type="ORF">BRARA_B02189</name>
</gene>
<feature type="region of interest" description="Disordered" evidence="1">
    <location>
        <begin position="1"/>
        <end position="27"/>
    </location>
</feature>
<feature type="compositionally biased region" description="Basic and acidic residues" evidence="1">
    <location>
        <begin position="1"/>
        <end position="13"/>
    </location>
</feature>
<feature type="region of interest" description="Disordered" evidence="1">
    <location>
        <begin position="297"/>
        <end position="403"/>
    </location>
</feature>
<feature type="domain" description="DUF4283" evidence="2">
    <location>
        <begin position="41"/>
        <end position="116"/>
    </location>
</feature>
<dbReference type="InterPro" id="IPR025836">
    <property type="entry name" value="Zn_knuckle_CX2CX4HX4C"/>
</dbReference>
<feature type="domain" description="Zinc knuckle CX2CX4HX4C" evidence="3">
    <location>
        <begin position="177"/>
        <end position="219"/>
    </location>
</feature>
<evidence type="ECO:0008006" key="6">
    <source>
        <dbReference type="Google" id="ProtNLM"/>
    </source>
</evidence>
<dbReference type="Pfam" id="PF14111">
    <property type="entry name" value="DUF4283"/>
    <property type="match status" value="1"/>
</dbReference>